<dbReference type="Proteomes" id="UP000830962">
    <property type="component" value="Segment"/>
</dbReference>
<evidence type="ECO:0000313" key="1">
    <source>
        <dbReference type="EMBL" id="UBZ25676.1"/>
    </source>
</evidence>
<dbReference type="EMBL" id="MZ311578">
    <property type="protein sequence ID" value="UBZ25676.1"/>
    <property type="molecule type" value="Genomic_DNA"/>
</dbReference>
<proteinExistence type="predicted"/>
<name>A0AAE8Y0Z3_9VIRU</name>
<reference evidence="1" key="1">
    <citation type="journal article" date="2021" name="Viruses">
        <title>Identification and Full Characterisation of Two Novel Crustacean Infecting Members of the Family Nudiviridae Provides Support for Two Subfamilies.</title>
        <authorList>
            <person name="Bateman K.S."/>
            <person name="Kerr R."/>
            <person name="Stentiford G.D."/>
            <person name="Bean T.P."/>
            <person name="Hooper C."/>
            <person name="Van Eynde B."/>
            <person name="Delbare D."/>
            <person name="Bojko J."/>
            <person name="Christiaens O."/>
            <person name="Taning C.N.T."/>
            <person name="Smagghe G."/>
            <person name="van Oers M.M."/>
            <person name="van Aerle R."/>
        </authorList>
    </citation>
    <scope>NUCLEOTIDE SEQUENCE</scope>
    <source>
        <strain evidence="1">AN2</strain>
    </source>
</reference>
<gene>
    <name evidence="1" type="ORF">CmNV_085</name>
</gene>
<evidence type="ECO:0000313" key="2">
    <source>
        <dbReference type="Proteomes" id="UP000830962"/>
    </source>
</evidence>
<keyword evidence="2" id="KW-1185">Reference proteome</keyword>
<organism evidence="1 2">
    <name type="scientific">Carcinus maenas nudivirus</name>
    <dbReference type="NCBI Taxonomy" id="2880837"/>
    <lineage>
        <taxon>Viruses</taxon>
        <taxon>Viruses incertae sedis</taxon>
        <taxon>Naldaviricetes</taxon>
        <taxon>Lefavirales</taxon>
        <taxon>Nudiviridae</taxon>
        <taxon>Gammanudivirus</taxon>
        <taxon>Gammanudivirus cameanadis</taxon>
    </lineage>
</organism>
<accession>A0AAE8Y0Z3</accession>
<sequence>MSSLLTALIRKRYQPIDNLNAIFDINTKNISIHGDKLYEGNIHALYLKVTLDDYYKIYNYYNKNNMINNQDFVFYSNNKIGVMCYTERGSRVINNCEKWEFSKSTVYNYEDVDVAYTIDEVKERIIIPTKLLNNTSVRLNAYGNWCRFDGRFYMFLGSRILYNNHTPDLKYISIKNRTDMNCINLGSNPGKFTNIYNAMDVCQDYFILFRSVNLNEFILNKNEIKKILCSQKLEHLLCHEEDLLKPLI</sequence>
<protein>
    <submittedName>
        <fullName evidence="1">Uncharacterized protein</fullName>
    </submittedName>
</protein>